<name>A0A1M6PZ05_9BURK</name>
<gene>
    <name evidence="2" type="ORF">SAMN05192548_101449</name>
</gene>
<feature type="transmembrane region" description="Helical" evidence="1">
    <location>
        <begin position="30"/>
        <end position="46"/>
    </location>
</feature>
<accession>A0A1M6PZ05</accession>
<keyword evidence="1" id="KW-0812">Transmembrane</keyword>
<feature type="transmembrane region" description="Helical" evidence="1">
    <location>
        <begin position="136"/>
        <end position="158"/>
    </location>
</feature>
<reference evidence="2 3" key="1">
    <citation type="submission" date="2016-11" db="EMBL/GenBank/DDBJ databases">
        <authorList>
            <person name="Jaros S."/>
            <person name="Januszkiewicz K."/>
            <person name="Wedrychowicz H."/>
        </authorList>
    </citation>
    <scope>NUCLEOTIDE SEQUENCE [LARGE SCALE GENOMIC DNA]</scope>
    <source>
        <strain evidence="2 3">LMG 20594</strain>
    </source>
</reference>
<proteinExistence type="predicted"/>
<protein>
    <recommendedName>
        <fullName evidence="4">Transmembrane protein</fullName>
    </recommendedName>
</protein>
<feature type="transmembrane region" description="Helical" evidence="1">
    <location>
        <begin position="91"/>
        <end position="116"/>
    </location>
</feature>
<dbReference type="RefSeq" id="WP_235004878.1">
    <property type="nucleotide sequence ID" value="NZ_CADFGY010000012.1"/>
</dbReference>
<evidence type="ECO:0000313" key="2">
    <source>
        <dbReference type="EMBL" id="SHK13142.1"/>
    </source>
</evidence>
<dbReference type="AlphaFoldDB" id="A0A1M6PZ05"/>
<dbReference type="Proteomes" id="UP000184395">
    <property type="component" value="Unassembled WGS sequence"/>
</dbReference>
<sequence length="159" mass="17282">MIFALPFFASAMVFVFSCLSWLFFNVGVPVFGPIALLPLLSLSRVFRRASQGVAIKAIKDGQLLWVVISMCASACYEIDSALGDARTDGSLAFMLAGLVWHVLFIIVASILVSFAAADAVYHPARNDSEEPCDRRLMWFSLFMTAAVAASFSASHYSLA</sequence>
<evidence type="ECO:0000313" key="3">
    <source>
        <dbReference type="Proteomes" id="UP000184395"/>
    </source>
</evidence>
<keyword evidence="1" id="KW-0472">Membrane</keyword>
<organism evidence="2 3">
    <name type="scientific">Paraburkholderia terricola</name>
    <dbReference type="NCBI Taxonomy" id="169427"/>
    <lineage>
        <taxon>Bacteria</taxon>
        <taxon>Pseudomonadati</taxon>
        <taxon>Pseudomonadota</taxon>
        <taxon>Betaproteobacteria</taxon>
        <taxon>Burkholderiales</taxon>
        <taxon>Burkholderiaceae</taxon>
        <taxon>Paraburkholderia</taxon>
    </lineage>
</organism>
<evidence type="ECO:0000256" key="1">
    <source>
        <dbReference type="SAM" id="Phobius"/>
    </source>
</evidence>
<evidence type="ECO:0008006" key="4">
    <source>
        <dbReference type="Google" id="ProtNLM"/>
    </source>
</evidence>
<dbReference type="STRING" id="169427.SAMN05192548_101449"/>
<dbReference type="EMBL" id="FRAB01000014">
    <property type="protein sequence ID" value="SHK13142.1"/>
    <property type="molecule type" value="Genomic_DNA"/>
</dbReference>
<keyword evidence="1" id="KW-1133">Transmembrane helix</keyword>